<proteinExistence type="predicted"/>
<dbReference type="InterPro" id="IPR036423">
    <property type="entry name" value="SOD-like_Cu/Zn_dom_sf"/>
</dbReference>
<dbReference type="InterPro" id="IPR001424">
    <property type="entry name" value="SOD_Cu_Zn_dom"/>
</dbReference>
<dbReference type="GO" id="GO:0046872">
    <property type="term" value="F:metal ion binding"/>
    <property type="evidence" value="ECO:0007669"/>
    <property type="project" value="InterPro"/>
</dbReference>
<dbReference type="InterPro" id="IPR053257">
    <property type="entry name" value="Cu-only_SOD"/>
</dbReference>
<reference evidence="2" key="3">
    <citation type="submission" date="2025-09" db="UniProtKB">
        <authorList>
            <consortium name="Ensembl"/>
        </authorList>
    </citation>
    <scope>IDENTIFICATION</scope>
</reference>
<dbReference type="Ensembl" id="ENSDCDT00010060058.1">
    <property type="protein sequence ID" value="ENSDCDP00010049652.1"/>
    <property type="gene ID" value="ENSDCDG00010029656.1"/>
</dbReference>
<dbReference type="PANTHER" id="PTHR20910:SF1">
    <property type="entry name" value="SUPEROXIDE DISMUTASE COPPER_ZINC BINDING DOMAIN-CONTAINING PROTEIN"/>
    <property type="match status" value="1"/>
</dbReference>
<dbReference type="Gene3D" id="2.60.40.200">
    <property type="entry name" value="Superoxide dismutase, copper/zinc binding domain"/>
    <property type="match status" value="1"/>
</dbReference>
<accession>A0AAY4DVY1</accession>
<dbReference type="Proteomes" id="UP000694580">
    <property type="component" value="Chromosome 3"/>
</dbReference>
<dbReference type="GeneTree" id="ENSGT00530000064791"/>
<dbReference type="Pfam" id="PF00080">
    <property type="entry name" value="Sod_Cu"/>
    <property type="match status" value="1"/>
</dbReference>
<dbReference type="AlphaFoldDB" id="A0AAY4DVY1"/>
<evidence type="ECO:0000313" key="2">
    <source>
        <dbReference type="Ensembl" id="ENSDCDP00010049652.1"/>
    </source>
</evidence>
<dbReference type="PANTHER" id="PTHR20910">
    <property type="entry name" value="AGAP001623-PA"/>
    <property type="match status" value="1"/>
</dbReference>
<reference evidence="2" key="2">
    <citation type="submission" date="2025-08" db="UniProtKB">
        <authorList>
            <consortium name="Ensembl"/>
        </authorList>
    </citation>
    <scope>IDENTIFICATION</scope>
</reference>
<organism evidence="2 3">
    <name type="scientific">Denticeps clupeoides</name>
    <name type="common">denticle herring</name>
    <dbReference type="NCBI Taxonomy" id="299321"/>
    <lineage>
        <taxon>Eukaryota</taxon>
        <taxon>Metazoa</taxon>
        <taxon>Chordata</taxon>
        <taxon>Craniata</taxon>
        <taxon>Vertebrata</taxon>
        <taxon>Euteleostomi</taxon>
        <taxon>Actinopterygii</taxon>
        <taxon>Neopterygii</taxon>
        <taxon>Teleostei</taxon>
        <taxon>Clupei</taxon>
        <taxon>Clupeiformes</taxon>
        <taxon>Denticipitoidei</taxon>
        <taxon>Denticipitidae</taxon>
        <taxon>Denticeps</taxon>
    </lineage>
</organism>
<dbReference type="GO" id="GO:0006801">
    <property type="term" value="P:superoxide metabolic process"/>
    <property type="evidence" value="ECO:0007669"/>
    <property type="project" value="InterPro"/>
</dbReference>
<reference evidence="2 3" key="1">
    <citation type="submission" date="2020-06" db="EMBL/GenBank/DDBJ databases">
        <authorList>
            <consortium name="Wellcome Sanger Institute Data Sharing"/>
        </authorList>
    </citation>
    <scope>NUCLEOTIDE SEQUENCE [LARGE SCALE GENOMIC DNA]</scope>
</reference>
<name>A0AAY4DVY1_9TELE</name>
<sequence length="154" mass="16802">HLWTGICRLWFGDGHSTGQIKFSQVSAQGLTALNVSLSNLGSMAGGYHVHILPILNKTMPCSNDNIMGHYNPFSINISAGPPPTAGTTDQYEIGDISGKFGMLTNLNEQQGYYMDSNMPLLGPNSIIGRSLVIHYTNGSRLTTFFFIFIQLGFL</sequence>
<keyword evidence="3" id="KW-1185">Reference proteome</keyword>
<evidence type="ECO:0000259" key="1">
    <source>
        <dbReference type="Pfam" id="PF00080"/>
    </source>
</evidence>
<protein>
    <recommendedName>
        <fullName evidence="1">Superoxide dismutase copper/zinc binding domain-containing protein</fullName>
    </recommendedName>
</protein>
<feature type="domain" description="Superoxide dismutase copper/zinc binding" evidence="1">
    <location>
        <begin position="17"/>
        <end position="135"/>
    </location>
</feature>
<dbReference type="SUPFAM" id="SSF49329">
    <property type="entry name" value="Cu,Zn superoxide dismutase-like"/>
    <property type="match status" value="1"/>
</dbReference>
<evidence type="ECO:0000313" key="3">
    <source>
        <dbReference type="Proteomes" id="UP000694580"/>
    </source>
</evidence>